<dbReference type="Pfam" id="PF25426">
    <property type="entry name" value="AAA_lid_BCS1"/>
    <property type="match status" value="1"/>
</dbReference>
<sequence>MKHQKKAWHPSKKAFKYTMLKMEIIGTNSENHAEREFLTLLFLPRAYQISYTKTRGYLLYGPPGTGKSSFISALASHFGYGISILSLNEKCLNDSSVNYLINNASSKTFILLEDIDAAFVSRETSEKSDSTTDTSPSITLSGLLNAIDGVASSEERIIFMTTNYKDRLDSALIRPGRIDFEAYFGHCTPEMVEKMFKRFYENVSDELVEKFVEVTSELGKTFSPAELQRHLIFYKNDPQEAIDNVSII</sequence>
<keyword evidence="2 4" id="KW-0547">Nucleotide-binding</keyword>
<evidence type="ECO:0000256" key="3">
    <source>
        <dbReference type="ARBA" id="ARBA00022840"/>
    </source>
</evidence>
<comment type="similarity">
    <text evidence="1">Belongs to the AAA ATPase family. BCS1 subfamily.</text>
</comment>
<evidence type="ECO:0000256" key="2">
    <source>
        <dbReference type="ARBA" id="ARBA00022741"/>
    </source>
</evidence>
<dbReference type="Proteomes" id="UP000887540">
    <property type="component" value="Unplaced"/>
</dbReference>
<name>A0A914C229_9BILA</name>
<protein>
    <submittedName>
        <fullName evidence="7">AAA+ ATPase domain-containing protein</fullName>
    </submittedName>
</protein>
<reference evidence="7" key="1">
    <citation type="submission" date="2022-11" db="UniProtKB">
        <authorList>
            <consortium name="WormBaseParasite"/>
        </authorList>
    </citation>
    <scope>IDENTIFICATION</scope>
</reference>
<accession>A0A914C229</accession>
<dbReference type="GO" id="GO:0016887">
    <property type="term" value="F:ATP hydrolysis activity"/>
    <property type="evidence" value="ECO:0007669"/>
    <property type="project" value="InterPro"/>
</dbReference>
<dbReference type="PANTHER" id="PTHR23070">
    <property type="entry name" value="BCS1 AAA-TYPE ATPASE"/>
    <property type="match status" value="1"/>
</dbReference>
<evidence type="ECO:0000313" key="6">
    <source>
        <dbReference type="Proteomes" id="UP000887540"/>
    </source>
</evidence>
<dbReference type="SMART" id="SM00382">
    <property type="entry name" value="AAA"/>
    <property type="match status" value="1"/>
</dbReference>
<dbReference type="SUPFAM" id="SSF52540">
    <property type="entry name" value="P-loop containing nucleoside triphosphate hydrolases"/>
    <property type="match status" value="1"/>
</dbReference>
<evidence type="ECO:0000256" key="4">
    <source>
        <dbReference type="RuleBase" id="RU003651"/>
    </source>
</evidence>
<organism evidence="6 7">
    <name type="scientific">Acrobeloides nanus</name>
    <dbReference type="NCBI Taxonomy" id="290746"/>
    <lineage>
        <taxon>Eukaryota</taxon>
        <taxon>Metazoa</taxon>
        <taxon>Ecdysozoa</taxon>
        <taxon>Nematoda</taxon>
        <taxon>Chromadorea</taxon>
        <taxon>Rhabditida</taxon>
        <taxon>Tylenchina</taxon>
        <taxon>Cephalobomorpha</taxon>
        <taxon>Cephaloboidea</taxon>
        <taxon>Cephalobidae</taxon>
        <taxon>Acrobeloides</taxon>
    </lineage>
</organism>
<evidence type="ECO:0000256" key="1">
    <source>
        <dbReference type="ARBA" id="ARBA00007448"/>
    </source>
</evidence>
<keyword evidence="6" id="KW-1185">Reference proteome</keyword>
<dbReference type="InterPro" id="IPR050747">
    <property type="entry name" value="Mitochondrial_chaperone_BCS1"/>
</dbReference>
<dbReference type="Gene3D" id="3.40.50.300">
    <property type="entry name" value="P-loop containing nucleotide triphosphate hydrolases"/>
    <property type="match status" value="1"/>
</dbReference>
<dbReference type="WBParaSite" id="ACRNAN_Path_1541.g6012.t1">
    <property type="protein sequence ID" value="ACRNAN_Path_1541.g6012.t1"/>
    <property type="gene ID" value="ACRNAN_Path_1541.g6012"/>
</dbReference>
<dbReference type="InterPro" id="IPR003593">
    <property type="entry name" value="AAA+_ATPase"/>
</dbReference>
<proteinExistence type="inferred from homology"/>
<dbReference type="InterPro" id="IPR003959">
    <property type="entry name" value="ATPase_AAA_core"/>
</dbReference>
<dbReference type="InterPro" id="IPR027417">
    <property type="entry name" value="P-loop_NTPase"/>
</dbReference>
<evidence type="ECO:0000259" key="5">
    <source>
        <dbReference type="SMART" id="SM00382"/>
    </source>
</evidence>
<keyword evidence="3 4" id="KW-0067">ATP-binding</keyword>
<dbReference type="Pfam" id="PF00004">
    <property type="entry name" value="AAA"/>
    <property type="match status" value="1"/>
</dbReference>
<dbReference type="InterPro" id="IPR003960">
    <property type="entry name" value="ATPase_AAA_CS"/>
</dbReference>
<dbReference type="InterPro" id="IPR057495">
    <property type="entry name" value="AAA_lid_BCS1"/>
</dbReference>
<dbReference type="PROSITE" id="PS00674">
    <property type="entry name" value="AAA"/>
    <property type="match status" value="1"/>
</dbReference>
<dbReference type="GO" id="GO:0005524">
    <property type="term" value="F:ATP binding"/>
    <property type="evidence" value="ECO:0007669"/>
    <property type="project" value="UniProtKB-KW"/>
</dbReference>
<feature type="domain" description="AAA+ ATPase" evidence="5">
    <location>
        <begin position="53"/>
        <end position="188"/>
    </location>
</feature>
<evidence type="ECO:0000313" key="7">
    <source>
        <dbReference type="WBParaSite" id="ACRNAN_Path_1541.g6012.t1"/>
    </source>
</evidence>
<dbReference type="AlphaFoldDB" id="A0A914C229"/>